<dbReference type="SUPFAM" id="SSF48452">
    <property type="entry name" value="TPR-like"/>
    <property type="match status" value="1"/>
</dbReference>
<accession>A0ABX8ZPZ2</accession>
<evidence type="ECO:0000313" key="2">
    <source>
        <dbReference type="Proteomes" id="UP000824281"/>
    </source>
</evidence>
<proteinExistence type="predicted"/>
<dbReference type="Proteomes" id="UP000824281">
    <property type="component" value="Chromosome"/>
</dbReference>
<protein>
    <recommendedName>
        <fullName evidence="3">Tetratricopeptide repeat protein</fullName>
    </recommendedName>
</protein>
<dbReference type="InterPro" id="IPR011990">
    <property type="entry name" value="TPR-like_helical_dom_sf"/>
</dbReference>
<evidence type="ECO:0008006" key="3">
    <source>
        <dbReference type="Google" id="ProtNLM"/>
    </source>
</evidence>
<reference evidence="1 2" key="1">
    <citation type="submission" date="2021-08" db="EMBL/GenBank/DDBJ databases">
        <title>Comparative Genomics Analysis of the Genus Qipengyuania Reveals Extensive Genetic Diversity and Metabolic Versatility, Including the Description of Fifteen Novel Species.</title>
        <authorList>
            <person name="Liu Y."/>
        </authorList>
    </citation>
    <scope>NUCLEOTIDE SEQUENCE [LARGE SCALE GENOMIC DNA]</scope>
    <source>
        <strain evidence="1 2">1NDH13</strain>
    </source>
</reference>
<dbReference type="EMBL" id="CP081295">
    <property type="protein sequence ID" value="QZD91088.1"/>
    <property type="molecule type" value="Genomic_DNA"/>
</dbReference>
<dbReference type="RefSeq" id="WP_221426545.1">
    <property type="nucleotide sequence ID" value="NZ_CP081295.1"/>
</dbReference>
<dbReference type="Gene3D" id="1.25.40.10">
    <property type="entry name" value="Tetratricopeptide repeat domain"/>
    <property type="match status" value="1"/>
</dbReference>
<name>A0ABX8ZPZ2_9SPHN</name>
<sequence length="453" mass="50129">MARRYKVAGSGLAFLVLESPEQYIEAEIAAPDAFGAEWQAEYRQQLDAHVEDQKQREAGHRNEVRERWEDRVDWWTTEFFARETPPPARPQDAADEAQGGVIIVTGARRQSDSSFDTPAAVTVEAAEEMPAERQSRLTMAGELSDQPYFTLLDQAQDPLAELDRLEAEYGALPAFYLDAAECFRLKGDTHTAAALSLSALDTPDANDETAQIVAFRLERDGQYDRAIALLERYAARAPHRPQPKRQLALALAARGQATAGEAGLADLERAFALLTEVALKPFEGAYDGIEVIALMEANALIPLIEERGGSWVLDEDLVALLDTDMRVVIEWTAPDADIDLWVDEPNGERVMYSYRLSSGGGTISNDITQGFGPEEYLDRVAQEGTYEVRANGFRADRINPNGAGHVLVRLWRGFARRSAEAALVDVDVTFQRGPDRNQSGNTRPVAMIEFGKE</sequence>
<gene>
    <name evidence="1" type="ORF">K3148_06830</name>
</gene>
<keyword evidence="2" id="KW-1185">Reference proteome</keyword>
<evidence type="ECO:0000313" key="1">
    <source>
        <dbReference type="EMBL" id="QZD91088.1"/>
    </source>
</evidence>
<organism evidence="1 2">
    <name type="scientific">Qipengyuania aurantiaca</name>
    <dbReference type="NCBI Taxonomy" id="2867233"/>
    <lineage>
        <taxon>Bacteria</taxon>
        <taxon>Pseudomonadati</taxon>
        <taxon>Pseudomonadota</taxon>
        <taxon>Alphaproteobacteria</taxon>
        <taxon>Sphingomonadales</taxon>
        <taxon>Erythrobacteraceae</taxon>
        <taxon>Qipengyuania</taxon>
    </lineage>
</organism>